<evidence type="ECO:0000313" key="7">
    <source>
        <dbReference type="Proteomes" id="UP000008634"/>
    </source>
</evidence>
<sequence length="408" mass="45849">MSHTIIFTTNTLSTKALITKLIEDKNVLEPEVFQGLQGDALTKSKIEALIFEEEVHDIKTATKNTSQSLKSMSSGEQRKVVLEHLLNSNLDYLVLDNPFDNLDHESIADLKQSIEKNASKIIFIIVLSRKSDALDFITTRFQLLDNGSLALIDNSNKSNPEIHFTKEIPKPIKSIHGEGDSLINFKNIEVSFDEKLILKNINWEIKKNSFWQLIGKNGSGKTTLLSLITGENNKGYGQELYLFGKKKGTGETIWDIKQKIGYYTPTLTHNFKRTDTVKNMLISGLNDSIGLYKIPTENQLLLAKEWLEALNMEHLAEKVFIELPVGQQRLIMIGRAMIKHPLVLILDEPTENLDDDSAALFVALTNKIALETTTAIIFVSHREEVGLNPKNKFELTKTTNGSIGTITK</sequence>
<dbReference type="CDD" id="cd00267">
    <property type="entry name" value="ABC_ATPase"/>
    <property type="match status" value="1"/>
</dbReference>
<dbReference type="Pfam" id="PF00005">
    <property type="entry name" value="ABC_tran"/>
    <property type="match status" value="1"/>
</dbReference>
<dbReference type="GO" id="GO:0016887">
    <property type="term" value="F:ATP hydrolysis activity"/>
    <property type="evidence" value="ECO:0007669"/>
    <property type="project" value="InterPro"/>
</dbReference>
<accession>E6XBL1</accession>
<keyword evidence="4" id="KW-0067">ATP-binding</keyword>
<keyword evidence="3" id="KW-0547">Nucleotide-binding</keyword>
<dbReference type="PROSITE" id="PS50893">
    <property type="entry name" value="ABC_TRANSPORTER_2"/>
    <property type="match status" value="1"/>
</dbReference>
<keyword evidence="7" id="KW-1185">Reference proteome</keyword>
<dbReference type="AlphaFoldDB" id="E6XBL1"/>
<dbReference type="OrthoDB" id="9789994at2"/>
<dbReference type="KEGG" id="cao:Celal_0507"/>
<proteinExistence type="inferred from homology"/>
<dbReference type="RefSeq" id="WP_013549341.1">
    <property type="nucleotide sequence ID" value="NC_014934.1"/>
</dbReference>
<dbReference type="Gene3D" id="3.40.50.300">
    <property type="entry name" value="P-loop containing nucleotide triphosphate hydrolases"/>
    <property type="match status" value="2"/>
</dbReference>
<evidence type="ECO:0000259" key="5">
    <source>
        <dbReference type="PROSITE" id="PS50893"/>
    </source>
</evidence>
<dbReference type="SUPFAM" id="SSF52540">
    <property type="entry name" value="P-loop containing nucleoside triphosphate hydrolases"/>
    <property type="match status" value="2"/>
</dbReference>
<comment type="similarity">
    <text evidence="1">Belongs to the ABC transporter superfamily.</text>
</comment>
<gene>
    <name evidence="6" type="ordered locus">Celal_0507</name>
</gene>
<dbReference type="InterPro" id="IPR027417">
    <property type="entry name" value="P-loop_NTPase"/>
</dbReference>
<evidence type="ECO:0000313" key="6">
    <source>
        <dbReference type="EMBL" id="ADV47846.1"/>
    </source>
</evidence>
<dbReference type="eggNOG" id="COG1119">
    <property type="taxonomic scope" value="Bacteria"/>
</dbReference>
<evidence type="ECO:0000256" key="2">
    <source>
        <dbReference type="ARBA" id="ARBA00022448"/>
    </source>
</evidence>
<dbReference type="InterPro" id="IPR003439">
    <property type="entry name" value="ABC_transporter-like_ATP-bd"/>
</dbReference>
<dbReference type="InterPro" id="IPR050153">
    <property type="entry name" value="Metal_Ion_Import_ABC"/>
</dbReference>
<feature type="domain" description="ABC transporter" evidence="5">
    <location>
        <begin position="183"/>
        <end position="408"/>
    </location>
</feature>
<dbReference type="HOGENOM" id="CLU_000604_45_0_10"/>
<reference evidence="6 7" key="1">
    <citation type="journal article" date="2010" name="Stand. Genomic Sci.">
        <title>Complete genome sequence of Cellulophaga algicola type strain (IC166).</title>
        <authorList>
            <person name="Abt B."/>
            <person name="Lu M."/>
            <person name="Misra M."/>
            <person name="Han C."/>
            <person name="Nolan M."/>
            <person name="Lucas S."/>
            <person name="Hammon N."/>
            <person name="Deshpande S."/>
            <person name="Cheng J.F."/>
            <person name="Tapia R."/>
            <person name="Goodwin L."/>
            <person name="Pitluck S."/>
            <person name="Liolios K."/>
            <person name="Pagani I."/>
            <person name="Ivanova N."/>
            <person name="Mavromatis K."/>
            <person name="Ovchinikova G."/>
            <person name="Pati A."/>
            <person name="Chen A."/>
            <person name="Palaniappan K."/>
            <person name="Land M."/>
            <person name="Hauser L."/>
            <person name="Chang Y.J."/>
            <person name="Jeffries C.D."/>
            <person name="Detter J.C."/>
            <person name="Brambilla E."/>
            <person name="Rohde M."/>
            <person name="Tindall B.J."/>
            <person name="Goker M."/>
            <person name="Woyke T."/>
            <person name="Bristow J."/>
            <person name="Eisen J.A."/>
            <person name="Markowitz V."/>
            <person name="Hugenholtz P."/>
            <person name="Kyrpides N.C."/>
            <person name="Klenk H.P."/>
            <person name="Lapidus A."/>
        </authorList>
    </citation>
    <scope>NUCLEOTIDE SEQUENCE [LARGE SCALE GENOMIC DNA]</scope>
    <source>
        <strain evidence="7">DSM 14237 / IC166 / ACAM 630</strain>
    </source>
</reference>
<dbReference type="SMART" id="SM00382">
    <property type="entry name" value="AAA"/>
    <property type="match status" value="1"/>
</dbReference>
<dbReference type="PANTHER" id="PTHR42734:SF17">
    <property type="entry name" value="METAL TRANSPORT SYSTEM ATP-BINDING PROTEIN TM_0124-RELATED"/>
    <property type="match status" value="1"/>
</dbReference>
<name>E6XBL1_CELAD</name>
<keyword evidence="2" id="KW-0813">Transport</keyword>
<evidence type="ECO:0000256" key="4">
    <source>
        <dbReference type="ARBA" id="ARBA00022840"/>
    </source>
</evidence>
<protein>
    <submittedName>
        <fullName evidence="6">ABC transporter related protein</fullName>
    </submittedName>
</protein>
<dbReference type="GO" id="GO:0005524">
    <property type="term" value="F:ATP binding"/>
    <property type="evidence" value="ECO:0007669"/>
    <property type="project" value="UniProtKB-KW"/>
</dbReference>
<dbReference type="Proteomes" id="UP000008634">
    <property type="component" value="Chromosome"/>
</dbReference>
<dbReference type="STRING" id="688270.Celal_0507"/>
<evidence type="ECO:0000256" key="1">
    <source>
        <dbReference type="ARBA" id="ARBA00005417"/>
    </source>
</evidence>
<evidence type="ECO:0000256" key="3">
    <source>
        <dbReference type="ARBA" id="ARBA00022741"/>
    </source>
</evidence>
<dbReference type="PANTHER" id="PTHR42734">
    <property type="entry name" value="METAL TRANSPORT SYSTEM ATP-BINDING PROTEIN TM_0124-RELATED"/>
    <property type="match status" value="1"/>
</dbReference>
<dbReference type="EMBL" id="CP002453">
    <property type="protein sequence ID" value="ADV47846.1"/>
    <property type="molecule type" value="Genomic_DNA"/>
</dbReference>
<organism evidence="6 7">
    <name type="scientific">Cellulophaga algicola (strain DSM 14237 / IC166 / ACAM 630)</name>
    <dbReference type="NCBI Taxonomy" id="688270"/>
    <lineage>
        <taxon>Bacteria</taxon>
        <taxon>Pseudomonadati</taxon>
        <taxon>Bacteroidota</taxon>
        <taxon>Flavobacteriia</taxon>
        <taxon>Flavobacteriales</taxon>
        <taxon>Flavobacteriaceae</taxon>
        <taxon>Cellulophaga</taxon>
    </lineage>
</organism>
<dbReference type="InterPro" id="IPR003593">
    <property type="entry name" value="AAA+_ATPase"/>
</dbReference>